<dbReference type="SMART" id="SM00703">
    <property type="entry name" value="NRF"/>
    <property type="match status" value="1"/>
</dbReference>
<evidence type="ECO:0000259" key="2">
    <source>
        <dbReference type="SMART" id="SM00703"/>
    </source>
</evidence>
<dbReference type="PANTHER" id="PTHR11161:SF0">
    <property type="entry name" value="O-ACYLTRANSFERASE LIKE PROTEIN"/>
    <property type="match status" value="1"/>
</dbReference>
<sequence>LDAFGKPGPGLTLLRLNFVGDYAQCRRASAVSVDRGQSFRGNYCILKANLKPAGIPVQLPVQLGACMPDTCSVDDNTLLVSEVIRLLGINGTLQAAPAECHTEDRDMSTATVIAIVVLAIIGLLMILGTAFDIVVIQWPKWRAINEKESAEAIGYTDVGEVNRETEPLLSNDTLIKGRDKPTGIYIQLLLAFSVYTNGSKVLDTKQPAGSLSAIHGIRFLSMCWVILGHVFVFGLGQFENLFSEMPILMGRWTFDAVANALVSVDTFFTLSGLLTAYLALNEMKKQGWKLNWPLYYFHRFW</sequence>
<dbReference type="Proteomes" id="UP000678393">
    <property type="component" value="Unassembled WGS sequence"/>
</dbReference>
<feature type="non-terminal residue" evidence="3">
    <location>
        <position position="301"/>
    </location>
</feature>
<organism evidence="3 4">
    <name type="scientific">Candidula unifasciata</name>
    <dbReference type="NCBI Taxonomy" id="100452"/>
    <lineage>
        <taxon>Eukaryota</taxon>
        <taxon>Metazoa</taxon>
        <taxon>Spiralia</taxon>
        <taxon>Lophotrochozoa</taxon>
        <taxon>Mollusca</taxon>
        <taxon>Gastropoda</taxon>
        <taxon>Heterobranchia</taxon>
        <taxon>Euthyneura</taxon>
        <taxon>Panpulmonata</taxon>
        <taxon>Eupulmonata</taxon>
        <taxon>Stylommatophora</taxon>
        <taxon>Helicina</taxon>
        <taxon>Helicoidea</taxon>
        <taxon>Geomitridae</taxon>
        <taxon>Candidula</taxon>
    </lineage>
</organism>
<evidence type="ECO:0000313" key="3">
    <source>
        <dbReference type="EMBL" id="CAG5115321.1"/>
    </source>
</evidence>
<reference evidence="3" key="1">
    <citation type="submission" date="2021-04" db="EMBL/GenBank/DDBJ databases">
        <authorList>
            <consortium name="Molecular Ecology Group"/>
        </authorList>
    </citation>
    <scope>NUCLEOTIDE SEQUENCE</scope>
</reference>
<proteinExistence type="predicted"/>
<dbReference type="OrthoDB" id="8048975at2759"/>
<protein>
    <recommendedName>
        <fullName evidence="2">Nose resistant-to-fluoxetine protein N-terminal domain-containing protein</fullName>
    </recommendedName>
</protein>
<feature type="non-terminal residue" evidence="3">
    <location>
        <position position="1"/>
    </location>
</feature>
<evidence type="ECO:0000256" key="1">
    <source>
        <dbReference type="SAM" id="Phobius"/>
    </source>
</evidence>
<name>A0A8S3YIP8_9EUPU</name>
<keyword evidence="1" id="KW-0472">Membrane</keyword>
<evidence type="ECO:0000313" key="4">
    <source>
        <dbReference type="Proteomes" id="UP000678393"/>
    </source>
</evidence>
<feature type="transmembrane region" description="Helical" evidence="1">
    <location>
        <begin position="219"/>
        <end position="238"/>
    </location>
</feature>
<dbReference type="PANTHER" id="PTHR11161">
    <property type="entry name" value="O-ACYLTRANSFERASE"/>
    <property type="match status" value="1"/>
</dbReference>
<accession>A0A8S3YIP8</accession>
<gene>
    <name evidence="3" type="ORF">CUNI_LOCUS879</name>
</gene>
<feature type="transmembrane region" description="Helical" evidence="1">
    <location>
        <begin position="258"/>
        <end position="280"/>
    </location>
</feature>
<comment type="caution">
    <text evidence="3">The sequence shown here is derived from an EMBL/GenBank/DDBJ whole genome shotgun (WGS) entry which is preliminary data.</text>
</comment>
<dbReference type="Pfam" id="PF20146">
    <property type="entry name" value="NRF"/>
    <property type="match status" value="1"/>
</dbReference>
<keyword evidence="4" id="KW-1185">Reference proteome</keyword>
<feature type="transmembrane region" description="Helical" evidence="1">
    <location>
        <begin position="112"/>
        <end position="135"/>
    </location>
</feature>
<keyword evidence="1" id="KW-1133">Transmembrane helix</keyword>
<feature type="domain" description="Nose resistant-to-fluoxetine protein N-terminal" evidence="2">
    <location>
        <begin position="1"/>
        <end position="102"/>
    </location>
</feature>
<dbReference type="InterPro" id="IPR052728">
    <property type="entry name" value="O2_lipid_transport_reg"/>
</dbReference>
<dbReference type="AlphaFoldDB" id="A0A8S3YIP8"/>
<dbReference type="InterPro" id="IPR006621">
    <property type="entry name" value="Nose-resist-to-fluoxetine_N"/>
</dbReference>
<dbReference type="EMBL" id="CAJHNH020000103">
    <property type="protein sequence ID" value="CAG5115321.1"/>
    <property type="molecule type" value="Genomic_DNA"/>
</dbReference>
<keyword evidence="1" id="KW-0812">Transmembrane</keyword>